<feature type="domain" description="Dynamin N-terminal" evidence="1">
    <location>
        <begin position="118"/>
        <end position="351"/>
    </location>
</feature>
<dbReference type="OMA" id="ECTSACT"/>
<dbReference type="AlphaFoldDB" id="A0A3Q2E0F6"/>
<dbReference type="InterPro" id="IPR027417">
    <property type="entry name" value="P-loop_NTPase"/>
</dbReference>
<dbReference type="Pfam" id="PF00350">
    <property type="entry name" value="Dynamin_N"/>
    <property type="match status" value="1"/>
</dbReference>
<dbReference type="GO" id="GO:0003924">
    <property type="term" value="F:GTPase activity"/>
    <property type="evidence" value="ECO:0007669"/>
    <property type="project" value="TreeGrafter"/>
</dbReference>
<dbReference type="SUPFAM" id="SSF52540">
    <property type="entry name" value="P-loop containing nucleoside triphosphate hydrolases"/>
    <property type="match status" value="1"/>
</dbReference>
<proteinExistence type="predicted"/>
<dbReference type="Gene3D" id="3.40.50.300">
    <property type="entry name" value="P-loop containing nucleotide triphosphate hydrolases"/>
    <property type="match status" value="2"/>
</dbReference>
<evidence type="ECO:0000313" key="2">
    <source>
        <dbReference type="Ensembl" id="ENSCVAP00000024739.1"/>
    </source>
</evidence>
<reference evidence="2" key="1">
    <citation type="submission" date="2025-08" db="UniProtKB">
        <authorList>
            <consortium name="Ensembl"/>
        </authorList>
    </citation>
    <scope>IDENTIFICATION</scope>
</reference>
<dbReference type="PANTHER" id="PTHR47308:SF1">
    <property type="entry name" value="NUCLEAR GTPASE SLIP-GC"/>
    <property type="match status" value="1"/>
</dbReference>
<keyword evidence="3" id="KW-1185">Reference proteome</keyword>
<evidence type="ECO:0000259" key="1">
    <source>
        <dbReference type="Pfam" id="PF00350"/>
    </source>
</evidence>
<evidence type="ECO:0000313" key="3">
    <source>
        <dbReference type="Proteomes" id="UP000265020"/>
    </source>
</evidence>
<dbReference type="Proteomes" id="UP000265020">
    <property type="component" value="Unassembled WGS sequence"/>
</dbReference>
<organism evidence="2 3">
    <name type="scientific">Cyprinodon variegatus</name>
    <name type="common">Sheepshead minnow</name>
    <dbReference type="NCBI Taxonomy" id="28743"/>
    <lineage>
        <taxon>Eukaryota</taxon>
        <taxon>Metazoa</taxon>
        <taxon>Chordata</taxon>
        <taxon>Craniata</taxon>
        <taxon>Vertebrata</taxon>
        <taxon>Euteleostomi</taxon>
        <taxon>Actinopterygii</taxon>
        <taxon>Neopterygii</taxon>
        <taxon>Teleostei</taxon>
        <taxon>Neoteleostei</taxon>
        <taxon>Acanthomorphata</taxon>
        <taxon>Ovalentaria</taxon>
        <taxon>Atherinomorphae</taxon>
        <taxon>Cyprinodontiformes</taxon>
        <taxon>Cyprinodontidae</taxon>
        <taxon>Cyprinodon</taxon>
    </lineage>
</organism>
<accession>A0A3Q2E0F6</accession>
<dbReference type="InterPro" id="IPR045063">
    <property type="entry name" value="Dynamin_N"/>
</dbReference>
<sequence>MPSTSDTGKNYKYRVKAIPFHCLYKFKANEKLRLLHFYILKLGKRKHDPWCESNQGEPAVKRPCGTKRSTEKEAVILNHVKNTIGSIAAKLYDQDDTRLSTFLKNKIKNLETEKKELVGVFGKTGAGKSSLINAVIEEKMLLPSGSVDACTSVMIKVESNRYNEKYELVIEFITPEEWEDELGLLRCMVDNGIQENHDDDDNDDDDYHDAVDKLTALYEEEWREKSPEQLMEPKYFKEIPEFLLLKQKTLGFATARDLSDYITKYTRNASIKGRNKSIKKWYWPIVKSVTVRVPRNNFLQNVTLVDLPGNGDRNKSRDTMWKEIIGNCSAVWVVTEINRAAADKESWEILKNVCNLIGNGGECQHIHIICTKSDDISHSYDNSIADVQSLILKRNKAAKDGVIEELNKLTKIKKHFSYDSIKVFTVSSKEFFTNKHLSPENTEIPRLQEFLQNLNDCHSETIHYVSGARGILSLMHGASLRQENGKNKEVREALDKNLSLQTESVINEMNKIHAAFEKHLQEGVEKSKSSCKEILKSALYPKGKSGRGFCSQLKKAVENGGIWKPKKGKEINLNMKLTSRLTDSIDKLFRETFPNERQCDPFNGAINTFTLGTDGLKQTYKDLELQLLFLKSEEDLLKANLSKSTRKQKKTVYTSLIRTIEKSMQDCYNEAVVFSGSGTLQNLRETIEKHVFGLKNNMFEHAKIVMLIELRELMEEILRRLERTMKEATEVSLGTDYQSIPDVSAEFELVQKLYDELLQNSQNRDHF</sequence>
<dbReference type="STRING" id="28743.ENSCVAP00000024739"/>
<dbReference type="PANTHER" id="PTHR47308">
    <property type="entry name" value="NUCLEAR GTPASE SLIP-GC"/>
    <property type="match status" value="1"/>
</dbReference>
<dbReference type="GeneTree" id="ENSGT00390000007091"/>
<dbReference type="Ensembl" id="ENSCVAT00000003413.1">
    <property type="protein sequence ID" value="ENSCVAP00000024739.1"/>
    <property type="gene ID" value="ENSCVAG00000009020.1"/>
</dbReference>
<protein>
    <submittedName>
        <fullName evidence="2">Nuclear GTPase SLIP-GC-like</fullName>
    </submittedName>
</protein>
<reference evidence="2" key="2">
    <citation type="submission" date="2025-09" db="UniProtKB">
        <authorList>
            <consortium name="Ensembl"/>
        </authorList>
    </citation>
    <scope>IDENTIFICATION</scope>
</reference>
<dbReference type="InterPro" id="IPR053082">
    <property type="entry name" value="Nuclear_GTPase_SLIP-GC"/>
</dbReference>
<name>A0A3Q2E0F6_CYPVA</name>